<reference evidence="1 2" key="1">
    <citation type="journal article" date="2015" name="Genome Announc.">
        <title>Expanding the biotechnology potential of lactobacilli through comparative genomics of 213 strains and associated genera.</title>
        <authorList>
            <person name="Sun Z."/>
            <person name="Harris H.M."/>
            <person name="McCann A."/>
            <person name="Guo C."/>
            <person name="Argimon S."/>
            <person name="Zhang W."/>
            <person name="Yang X."/>
            <person name="Jeffery I.B."/>
            <person name="Cooney J.C."/>
            <person name="Kagawa T.F."/>
            <person name="Liu W."/>
            <person name="Song Y."/>
            <person name="Salvetti E."/>
            <person name="Wrobel A."/>
            <person name="Rasinkangas P."/>
            <person name="Parkhill J."/>
            <person name="Rea M.C."/>
            <person name="O'Sullivan O."/>
            <person name="Ritari J."/>
            <person name="Douillard F.P."/>
            <person name="Paul Ross R."/>
            <person name="Yang R."/>
            <person name="Briner A.E."/>
            <person name="Felis G.E."/>
            <person name="de Vos W.M."/>
            <person name="Barrangou R."/>
            <person name="Klaenhammer T.R."/>
            <person name="Caufield P.W."/>
            <person name="Cui Y."/>
            <person name="Zhang H."/>
            <person name="O'Toole P.W."/>
        </authorList>
    </citation>
    <scope>NUCLEOTIDE SEQUENCE [LARGE SCALE GENOMIC DNA]</scope>
    <source>
        <strain evidence="1 2">ATCC 53295</strain>
    </source>
</reference>
<gene>
    <name evidence="1" type="ORF">FD07_GL002209</name>
</gene>
<protein>
    <submittedName>
        <fullName evidence="1">Uncharacterized protein</fullName>
    </submittedName>
</protein>
<dbReference type="STRING" id="357278.IV61_GL000183"/>
<comment type="caution">
    <text evidence="1">The sequence shown here is derived from an EMBL/GenBank/DDBJ whole genome shotgun (WGS) entry which is preliminary data.</text>
</comment>
<proteinExistence type="predicted"/>
<dbReference type="EMBL" id="AZCZ01000008">
    <property type="protein sequence ID" value="KRK37871.1"/>
    <property type="molecule type" value="Genomic_DNA"/>
</dbReference>
<dbReference type="AlphaFoldDB" id="A0A0R1GV28"/>
<evidence type="ECO:0000313" key="2">
    <source>
        <dbReference type="Proteomes" id="UP000051176"/>
    </source>
</evidence>
<dbReference type="Proteomes" id="UP000051176">
    <property type="component" value="Unassembled WGS sequence"/>
</dbReference>
<keyword evidence="2" id="KW-1185">Reference proteome</keyword>
<accession>A0A0R1GV28</accession>
<organism evidence="1 2">
    <name type="scientific">Levilactobacillus parabrevis ATCC 53295</name>
    <dbReference type="NCBI Taxonomy" id="1267003"/>
    <lineage>
        <taxon>Bacteria</taxon>
        <taxon>Bacillati</taxon>
        <taxon>Bacillota</taxon>
        <taxon>Bacilli</taxon>
        <taxon>Lactobacillales</taxon>
        <taxon>Lactobacillaceae</taxon>
        <taxon>Levilactobacillus</taxon>
    </lineage>
</organism>
<name>A0A0R1GV28_9LACO</name>
<dbReference type="PATRIC" id="fig|1267003.4.peg.2325"/>
<evidence type="ECO:0000313" key="1">
    <source>
        <dbReference type="EMBL" id="KRK37871.1"/>
    </source>
</evidence>
<sequence length="123" mass="14485">MHFDPDRLAFNLSFVTRDRRFNFEDKGFSKIVKAKLFDKMVRLSSDNFNVILGWSKSVGLENLPETAVRLAINPEFVQSHRHEDCLPDYWIFRLANTGRVIGKIQEKTFYVLAVDTKFKLYKH</sequence>